<name>A0A0R3T8G0_RODNA</name>
<dbReference type="EMBL" id="UZAE01001927">
    <property type="protein sequence ID" value="VDN99206.1"/>
    <property type="molecule type" value="Genomic_DNA"/>
</dbReference>
<protein>
    <submittedName>
        <fullName evidence="4">MATH domain-containing protein</fullName>
    </submittedName>
</protein>
<evidence type="ECO:0000313" key="4">
    <source>
        <dbReference type="WBParaSite" id="HNAJ_0000334801-mRNA-1"/>
    </source>
</evidence>
<sequence>MSKDSILFESPAEVNAAIIQNGEMLLVELKFPGLRKTKVSQPESIKDRRSFFSCFNSSRDSQLCKNCEWFKFIGDRRHSGDWITVPTERKPDNCDLWLQIFRYRISVMLSPQDSKNATNSNPRVTQYFFWNSGCMKKVLNFRKSEMLIKDDLIALRLACGKGLWAKEDVEEIQKSCRGDKSENMVVSENKKFPEVSMVCDETGSVSTSESAKDEKTITMNFNNPKSEISRPLDDITEESLSQDANLATEEKTGPDRRITDAVSKKPEKEESKRTKLVERATSCSDMYIAADASVATADQKQTKEKPKPCHYCLGVQELLGKDEFSVLQARVESLNKDDWSRVLDIIMGKSNAVIPKPPIIDNQDDMKHEDLVNDNAPLGTGIPLRPQRRAPLRNARYLVLNGNLKK</sequence>
<evidence type="ECO:0000256" key="1">
    <source>
        <dbReference type="SAM" id="MobiDB-lite"/>
    </source>
</evidence>
<organism evidence="4">
    <name type="scientific">Rodentolepis nana</name>
    <name type="common">Dwarf tapeworm</name>
    <name type="synonym">Hymenolepis nana</name>
    <dbReference type="NCBI Taxonomy" id="102285"/>
    <lineage>
        <taxon>Eukaryota</taxon>
        <taxon>Metazoa</taxon>
        <taxon>Spiralia</taxon>
        <taxon>Lophotrochozoa</taxon>
        <taxon>Platyhelminthes</taxon>
        <taxon>Cestoda</taxon>
        <taxon>Eucestoda</taxon>
        <taxon>Cyclophyllidea</taxon>
        <taxon>Hymenolepididae</taxon>
        <taxon>Rodentolepis</taxon>
    </lineage>
</organism>
<feature type="compositionally biased region" description="Basic and acidic residues" evidence="1">
    <location>
        <begin position="248"/>
        <end position="276"/>
    </location>
</feature>
<reference evidence="2 3" key="2">
    <citation type="submission" date="2018-11" db="EMBL/GenBank/DDBJ databases">
        <authorList>
            <consortium name="Pathogen Informatics"/>
        </authorList>
    </citation>
    <scope>NUCLEOTIDE SEQUENCE [LARGE SCALE GENOMIC DNA]</scope>
</reference>
<accession>A0A0R3T8G0</accession>
<reference evidence="4" key="1">
    <citation type="submission" date="2017-02" db="UniProtKB">
        <authorList>
            <consortium name="WormBaseParasite"/>
        </authorList>
    </citation>
    <scope>IDENTIFICATION</scope>
</reference>
<keyword evidence="3" id="KW-1185">Reference proteome</keyword>
<feature type="region of interest" description="Disordered" evidence="1">
    <location>
        <begin position="243"/>
        <end position="276"/>
    </location>
</feature>
<proteinExistence type="predicted"/>
<evidence type="ECO:0000313" key="3">
    <source>
        <dbReference type="Proteomes" id="UP000278807"/>
    </source>
</evidence>
<dbReference type="WBParaSite" id="HNAJ_0000334801-mRNA-1">
    <property type="protein sequence ID" value="HNAJ_0000334801-mRNA-1"/>
    <property type="gene ID" value="HNAJ_0000334801"/>
</dbReference>
<gene>
    <name evidence="2" type="ORF">HNAJ_LOCUS3347</name>
</gene>
<dbReference type="Proteomes" id="UP000278807">
    <property type="component" value="Unassembled WGS sequence"/>
</dbReference>
<evidence type="ECO:0000313" key="2">
    <source>
        <dbReference type="EMBL" id="VDN99206.1"/>
    </source>
</evidence>
<dbReference type="OrthoDB" id="6280656at2759"/>
<dbReference type="AlphaFoldDB" id="A0A0R3T8G0"/>